<dbReference type="SUPFAM" id="SSF48557">
    <property type="entry name" value="L-aspartase-like"/>
    <property type="match status" value="1"/>
</dbReference>
<comment type="caution">
    <text evidence="2">The sequence shown here is derived from an EMBL/GenBank/DDBJ whole genome shotgun (WGS) entry which is preliminary data.</text>
</comment>
<evidence type="ECO:0000313" key="2">
    <source>
        <dbReference type="EMBL" id="KAJ3504756.1"/>
    </source>
</evidence>
<dbReference type="OrthoDB" id="406045at2759"/>
<evidence type="ECO:0000313" key="3">
    <source>
        <dbReference type="Proteomes" id="UP001148786"/>
    </source>
</evidence>
<evidence type="ECO:0000259" key="1">
    <source>
        <dbReference type="Pfam" id="PF00206"/>
    </source>
</evidence>
<dbReference type="Proteomes" id="UP001148786">
    <property type="component" value="Unassembled WGS sequence"/>
</dbReference>
<dbReference type="GO" id="GO:0003824">
    <property type="term" value="F:catalytic activity"/>
    <property type="evidence" value="ECO:0007669"/>
    <property type="project" value="InterPro"/>
</dbReference>
<feature type="domain" description="Fumarate lyase N-terminal" evidence="1">
    <location>
        <begin position="87"/>
        <end position="143"/>
    </location>
</feature>
<dbReference type="InterPro" id="IPR022761">
    <property type="entry name" value="Fumarate_lyase_N"/>
</dbReference>
<proteinExistence type="predicted"/>
<reference evidence="2" key="1">
    <citation type="submission" date="2022-07" db="EMBL/GenBank/DDBJ databases">
        <title>Genome Sequence of Agrocybe chaxingu.</title>
        <authorList>
            <person name="Buettner E."/>
        </authorList>
    </citation>
    <scope>NUCLEOTIDE SEQUENCE</scope>
    <source>
        <strain evidence="2">MP-N11</strain>
    </source>
</reference>
<dbReference type="AlphaFoldDB" id="A0A9W8JWN1"/>
<dbReference type="Gene3D" id="1.10.275.10">
    <property type="entry name" value="Fumarase/aspartase (N-terminal domain)"/>
    <property type="match status" value="1"/>
</dbReference>
<accession>A0A9W8JWN1</accession>
<dbReference type="PANTHER" id="PTHR43172:SF2">
    <property type="entry name" value="ADENYLOSUCCINATE LYASE C-TERMINAL DOMAIN-CONTAINING PROTEIN"/>
    <property type="match status" value="1"/>
</dbReference>
<keyword evidence="3" id="KW-1185">Reference proteome</keyword>
<dbReference type="Gene3D" id="1.20.200.10">
    <property type="entry name" value="Fumarase/aspartase (Central domain)"/>
    <property type="match status" value="1"/>
</dbReference>
<name>A0A9W8JWN1_9AGAR</name>
<protein>
    <recommendedName>
        <fullName evidence="1">Fumarate lyase N-terminal domain-containing protein</fullName>
    </recommendedName>
</protein>
<dbReference type="Pfam" id="PF00206">
    <property type="entry name" value="Lyase_1"/>
    <property type="match status" value="1"/>
</dbReference>
<gene>
    <name evidence="2" type="ORF">NLJ89_g7769</name>
</gene>
<sequence length="144" mass="15839">MLASLAIIHSEISQIWSDRSRTAYYLEFEAALAVAQARAGIIPQEAADAIAAQTIEMINMEELAEETKAIGYPVLPLVRQLQLIPVKDVTDTATVLQLRDTCRLVAHAIKGIVDVLRDLSRKYADTPMAARSNLQQAVPMTFGF</sequence>
<dbReference type="EMBL" id="JANKHO010000966">
    <property type="protein sequence ID" value="KAJ3504756.1"/>
    <property type="molecule type" value="Genomic_DNA"/>
</dbReference>
<organism evidence="2 3">
    <name type="scientific">Agrocybe chaxingu</name>
    <dbReference type="NCBI Taxonomy" id="84603"/>
    <lineage>
        <taxon>Eukaryota</taxon>
        <taxon>Fungi</taxon>
        <taxon>Dikarya</taxon>
        <taxon>Basidiomycota</taxon>
        <taxon>Agaricomycotina</taxon>
        <taxon>Agaricomycetes</taxon>
        <taxon>Agaricomycetidae</taxon>
        <taxon>Agaricales</taxon>
        <taxon>Agaricineae</taxon>
        <taxon>Strophariaceae</taxon>
        <taxon>Agrocybe</taxon>
    </lineage>
</organism>
<dbReference type="InterPro" id="IPR024083">
    <property type="entry name" value="Fumarase/histidase_N"/>
</dbReference>
<dbReference type="InterPro" id="IPR008948">
    <property type="entry name" value="L-Aspartase-like"/>
</dbReference>
<dbReference type="PANTHER" id="PTHR43172">
    <property type="entry name" value="ADENYLOSUCCINATE LYASE"/>
    <property type="match status" value="1"/>
</dbReference>